<dbReference type="PROSITE" id="PS50007">
    <property type="entry name" value="PIPLC_X_DOMAIN"/>
    <property type="match status" value="1"/>
</dbReference>
<comment type="catalytic activity">
    <reaction evidence="3">
        <text>a 1,2-diacyl-sn-glycero-3-phospho-(1D-myo-inositol-4,5-bisphosphate) + H2O = 1D-myo-inositol 1,4,5-trisphosphate + a 1,2-diacyl-sn-glycerol + H(+)</text>
        <dbReference type="Rhea" id="RHEA:33179"/>
        <dbReference type="ChEBI" id="CHEBI:15377"/>
        <dbReference type="ChEBI" id="CHEBI:15378"/>
        <dbReference type="ChEBI" id="CHEBI:17815"/>
        <dbReference type="ChEBI" id="CHEBI:58456"/>
        <dbReference type="ChEBI" id="CHEBI:203600"/>
        <dbReference type="EC" id="3.1.4.11"/>
    </reaction>
</comment>
<evidence type="ECO:0000313" key="9">
    <source>
        <dbReference type="Proteomes" id="UP000746747"/>
    </source>
</evidence>
<feature type="domain" description="Ras-associating" evidence="7">
    <location>
        <begin position="1574"/>
        <end position="1663"/>
    </location>
</feature>
<dbReference type="PROSITE" id="PS50009">
    <property type="entry name" value="RASGEF_CAT"/>
    <property type="match status" value="1"/>
</dbReference>
<dbReference type="Pfam" id="PF00168">
    <property type="entry name" value="C2"/>
    <property type="match status" value="1"/>
</dbReference>
<dbReference type="InterPro" id="IPR036964">
    <property type="entry name" value="RASGEF_cat_dom_sf"/>
</dbReference>
<dbReference type="SMART" id="SM00149">
    <property type="entry name" value="PLCYc"/>
    <property type="match status" value="1"/>
</dbReference>
<evidence type="ECO:0000256" key="3">
    <source>
        <dbReference type="RuleBase" id="RU361133"/>
    </source>
</evidence>
<dbReference type="InterPro" id="IPR023578">
    <property type="entry name" value="Ras_GEF_dom_sf"/>
</dbReference>
<dbReference type="InterPro" id="IPR035892">
    <property type="entry name" value="C2_domain_sf"/>
</dbReference>
<dbReference type="GO" id="GO:0051209">
    <property type="term" value="P:release of sequestered calcium ion into cytosol"/>
    <property type="evidence" value="ECO:0007669"/>
    <property type="project" value="TreeGrafter"/>
</dbReference>
<gene>
    <name evidence="8" type="ORF">CJOHNSTONI_LOCUS3712</name>
</gene>
<evidence type="ECO:0000256" key="2">
    <source>
        <dbReference type="PROSITE-ProRule" id="PRU00168"/>
    </source>
</evidence>
<dbReference type="GO" id="GO:0048015">
    <property type="term" value="P:phosphatidylinositol-mediated signaling"/>
    <property type="evidence" value="ECO:0007669"/>
    <property type="project" value="TreeGrafter"/>
</dbReference>
<evidence type="ECO:0000259" key="7">
    <source>
        <dbReference type="PROSITE" id="PS50200"/>
    </source>
</evidence>
<dbReference type="InterPro" id="IPR001192">
    <property type="entry name" value="PI-PLC_fam"/>
</dbReference>
<dbReference type="SUPFAM" id="SSF48366">
    <property type="entry name" value="Ras GEF"/>
    <property type="match status" value="1"/>
</dbReference>
<dbReference type="SMART" id="SM00148">
    <property type="entry name" value="PLCXc"/>
    <property type="match status" value="1"/>
</dbReference>
<dbReference type="InterPro" id="IPR001895">
    <property type="entry name" value="RASGEF_cat_dom"/>
</dbReference>
<feature type="domain" description="PI-PLC Y-box" evidence="5">
    <location>
        <begin position="1274"/>
        <end position="1375"/>
    </location>
</feature>
<protein>
    <recommendedName>
        <fullName evidence="3">Phosphoinositide phospholipase C</fullName>
        <ecNumber evidence="3">3.1.4.11</ecNumber>
    </recommendedName>
</protein>
<dbReference type="FunFam" id="3.10.20.90:FF:000238">
    <property type="entry name" value="Phosphoinositide phospholipase C"/>
    <property type="match status" value="1"/>
</dbReference>
<accession>A0A8J2M4I1</accession>
<dbReference type="SUPFAM" id="SSF51695">
    <property type="entry name" value="PLC-like phosphodiesterases"/>
    <property type="match status" value="1"/>
</dbReference>
<dbReference type="InterPro" id="IPR015359">
    <property type="entry name" value="PLC_EF-hand-like"/>
</dbReference>
<dbReference type="FunFam" id="2.60.40.150:FF:000183">
    <property type="entry name" value="Phosphoinositide phospholipase C"/>
    <property type="match status" value="1"/>
</dbReference>
<dbReference type="Gene3D" id="3.20.20.190">
    <property type="entry name" value="Phosphatidylinositol (PI) phosphodiesterase"/>
    <property type="match status" value="2"/>
</dbReference>
<dbReference type="Gene3D" id="3.10.20.90">
    <property type="entry name" value="Phosphatidylinositol 3-kinase Catalytic Subunit, Chain A, domain 1"/>
    <property type="match status" value="2"/>
</dbReference>
<dbReference type="SMART" id="SM00147">
    <property type="entry name" value="RasGEF"/>
    <property type="match status" value="1"/>
</dbReference>
<dbReference type="PRINTS" id="PR00390">
    <property type="entry name" value="PHPHLIPASEC"/>
</dbReference>
<feature type="region of interest" description="Disordered" evidence="4">
    <location>
        <begin position="1678"/>
        <end position="1703"/>
    </location>
</feature>
<keyword evidence="9" id="KW-1185">Reference proteome</keyword>
<dbReference type="Pfam" id="PF00387">
    <property type="entry name" value="PI-PLC-Y"/>
    <property type="match status" value="1"/>
</dbReference>
<name>A0A8J2M4I1_9BILA</name>
<keyword evidence="2" id="KW-0344">Guanine-nucleotide releasing factor</keyword>
<dbReference type="InterPro" id="IPR017946">
    <property type="entry name" value="PLC-like_Pdiesterase_TIM-brl"/>
</dbReference>
<dbReference type="OrthoDB" id="269822at2759"/>
<dbReference type="InterPro" id="IPR001711">
    <property type="entry name" value="PLipase_C_Pinositol-sp_Y"/>
</dbReference>
<dbReference type="PROSITE" id="PS50200">
    <property type="entry name" value="RA"/>
    <property type="match status" value="2"/>
</dbReference>
<reference evidence="8" key="1">
    <citation type="submission" date="2021-09" db="EMBL/GenBank/DDBJ databases">
        <authorList>
            <consortium name="Pathogen Informatics"/>
        </authorList>
    </citation>
    <scope>NUCLEOTIDE SEQUENCE</scope>
</reference>
<dbReference type="Pfam" id="PF00388">
    <property type="entry name" value="PI-PLC-X"/>
    <property type="match status" value="1"/>
</dbReference>
<evidence type="ECO:0000313" key="8">
    <source>
        <dbReference type="EMBL" id="CAG9533486.1"/>
    </source>
</evidence>
<dbReference type="EC" id="3.1.4.11" evidence="3"/>
<dbReference type="GO" id="GO:0005085">
    <property type="term" value="F:guanyl-nucleotide exchange factor activity"/>
    <property type="evidence" value="ECO:0007669"/>
    <property type="project" value="UniProtKB-KW"/>
</dbReference>
<evidence type="ECO:0000256" key="4">
    <source>
        <dbReference type="SAM" id="MobiDB-lite"/>
    </source>
</evidence>
<dbReference type="SMART" id="SM00239">
    <property type="entry name" value="C2"/>
    <property type="match status" value="1"/>
</dbReference>
<dbReference type="Gene3D" id="1.10.840.10">
    <property type="entry name" value="Ras guanine-nucleotide exchange factors catalytic domain"/>
    <property type="match status" value="1"/>
</dbReference>
<dbReference type="SUPFAM" id="SSF49562">
    <property type="entry name" value="C2 domain (Calcium/lipid-binding domain, CaLB)"/>
    <property type="match status" value="1"/>
</dbReference>
<dbReference type="GO" id="GO:0007186">
    <property type="term" value="P:G protein-coupled receptor signaling pathway"/>
    <property type="evidence" value="ECO:0007669"/>
    <property type="project" value="TreeGrafter"/>
</dbReference>
<keyword evidence="1" id="KW-0807">Transducer</keyword>
<dbReference type="Pfam" id="PF00788">
    <property type="entry name" value="RA"/>
    <property type="match status" value="1"/>
</dbReference>
<feature type="domain" description="Ras-GEF" evidence="6">
    <location>
        <begin position="68"/>
        <end position="342"/>
    </location>
</feature>
<dbReference type="CDD" id="cd00275">
    <property type="entry name" value="C2_PLC_like"/>
    <property type="match status" value="1"/>
</dbReference>
<dbReference type="InterPro" id="IPR011992">
    <property type="entry name" value="EF-hand-dom_pair"/>
</dbReference>
<dbReference type="Pfam" id="PF00617">
    <property type="entry name" value="RasGEF"/>
    <property type="match status" value="1"/>
</dbReference>
<dbReference type="Gene3D" id="1.10.238.10">
    <property type="entry name" value="EF-hand"/>
    <property type="match status" value="1"/>
</dbReference>
<dbReference type="GO" id="GO:0016042">
    <property type="term" value="P:lipid catabolic process"/>
    <property type="evidence" value="ECO:0007669"/>
    <property type="project" value="UniProtKB-KW"/>
</dbReference>
<dbReference type="GO" id="GO:0007265">
    <property type="term" value="P:Ras protein signal transduction"/>
    <property type="evidence" value="ECO:0007669"/>
    <property type="project" value="TreeGrafter"/>
</dbReference>
<organism evidence="8 9">
    <name type="scientific">Cercopithifilaria johnstoni</name>
    <dbReference type="NCBI Taxonomy" id="2874296"/>
    <lineage>
        <taxon>Eukaryota</taxon>
        <taxon>Metazoa</taxon>
        <taxon>Ecdysozoa</taxon>
        <taxon>Nematoda</taxon>
        <taxon>Chromadorea</taxon>
        <taxon>Rhabditida</taxon>
        <taxon>Spirurina</taxon>
        <taxon>Spiruromorpha</taxon>
        <taxon>Filarioidea</taxon>
        <taxon>Onchocercidae</taxon>
        <taxon>Cercopithifilaria</taxon>
    </lineage>
</organism>
<comment type="caution">
    <text evidence="8">The sequence shown here is derived from an EMBL/GenBank/DDBJ whole genome shotgun (WGS) entry which is preliminary data.</text>
</comment>
<dbReference type="InterPro" id="IPR029071">
    <property type="entry name" value="Ubiquitin-like_domsf"/>
</dbReference>
<sequence length="1891" mass="214114">MTTSVVGRLVNAIHLNATHPKPNSLLAFVCKLASSHSNNSSIHGFAIDDEPIALFRSELEKLQHILHFPEELAFQLSAIEYQLFYEMQPMDYVHYVSCDLTSIPVADNPSPIRNLVKRLSEICCSFFFKFSLPISSWITHLIVSMPTSEERQTTLTSIFRIIDVCWNIGNFNAAVEILMGLKSEKLLSFWLSLKPEKKKKYEQLCEALLPSNQAALSTTYREAIQRALCMPQCRVIPFFGVFLRDLYAIVNDMPSVLMTADEDNKDKPEFMDEQSGDSHCSSKTAVSGLLNADKISLMAVVLGNLELFYRHYKNMSSFVVDPNGPSVGKENPKPMGYNPVQPVKGVVKNITLVPLDTNRFDLDVIQRLHHGTTVIRYDPDTGRSTLCILKLDASCSLLSWHKVGYLGTKEMRDKEVHIASVGRMQSVKPQSITPLESRNPPSSPSLRPAGVACTTLDCGFLKLSYVKSIENVASSDIDIENIYRRHSNEEMSVQMHCWTINIGCYLSDNEFLYFIAPEKSAQYWITGLTTIVNYLLEQQKYADRRVLWLRKLYLQLCTNYEQFKMIDEGVTSSPHPYQALQAFGGRAEALKSLGLQSIVPKSLQSRTFHSAKVTATKGRLKQMTSAVARRMKFINRSSVHSQRPELFVFSETRHQSLRNRVSSEQCTMFNSSTSRKISRSCDSSSSTDTANFISWHKSRRLSARTLGSFCSGKMKKTKVSEDASLSLTISKESLVSLKSYEEEYSEKPVTLFEFIELYKLFSTNMRTDLKDIFNDFFVMHGCDNASEIKREDNQKTSQMEPSISDIESIPYDILTRNTSTTTQHISEKQQKVYSALALASLNSTALTDTTRCPFLTPATLKQFIEIYQMEIVDDDYAIKIIQEHEPNPAYRSNQRLSFEGFVRYMTDSTNYAFVPEAIKPDQDALHYPLNYYYICSSHNTYLTGHQLKCESSTEMYRQVLLTGCRCVELDCWDGENGMPQIFHGHTLTSKIGFREVLCVIKKSAFATSNLPVVLSIENHCSLQQQGRMAQMLKNYFGEKLVTYFLFEADYSNSPRLPSPWQLQNKILIKNKKMIAEPSAGPRMDKYFIKNEDDTVIEQIDGFYGTDEDDLEEFYDDLDDEEADSESPKIMNWLSRGTTHESSSETEEERKYSVSRLTHAISAPFDSRISNESLPVNGERVLQRSIKKIPGPPVAPELSDLVNYMQAVKFKGFPGMVDFVRRQEESAKSLVLGTIRSGSNSLSIATPTRRLRNAALSNGETKLKFGEETQFSVTSFSKPNSNASCYQVTSLNESSARKLSRKHPLEFIAYSREQIVRTYPGGMRIDSSNFNPVQYWAFGLQMVALNFQTTDTAMAVNTAMFEQTGNCGYTLKPRILWDDCHPYYNRFNPFCKDTTSISALRYTVTIISGQHVCPNQNVTSTYIEVEIIGIPADCAKEKSKAVSRNSMNSIWNHTSTFRIAFVYLAFLRICICDSTNGRCLAQRVVPVRCIRAGYRHLPLRTPANVPMDQGTVFLYSHFEQEEHIHLYDEDSTINCNTDQQLHPQILNINPMAMIKTVSIPKRQIFILRISGIYNDDTSVIVHAESFSTVRNIIEMALTNAGKNADTAEEYVLVEVNSSEILSNSDEHKNIQCEHRILPSKELVMDFVACWNGSTRRFVVRKKGTDPSSRTWISSIIKAGVGPSSSSIQSPLSDRKANNRSSGQHAVLHRIKSLDPDVSNEKKVINDLHPLTYTMSTTRTFLVCVHNVSRNQPYVILRANIYSTANDIIKEVFLKSKQTYVTESEYVLVEETMKETNSSSTTSLKLNIPGNNILFGVKNTEAGKSSESKIVSMRVLASDEIVWKAQNSWKTSGRFILENREHTIHSTREKVRSLLQALENAHVRAGSSQFVKH</sequence>
<dbReference type="GO" id="GO:0004435">
    <property type="term" value="F:phosphatidylinositol-4,5-bisphosphate phospholipase C activity"/>
    <property type="evidence" value="ECO:0007669"/>
    <property type="project" value="UniProtKB-EC"/>
</dbReference>
<keyword evidence="3" id="KW-0378">Hydrolase</keyword>
<dbReference type="Proteomes" id="UP000746747">
    <property type="component" value="Unassembled WGS sequence"/>
</dbReference>
<evidence type="ECO:0000259" key="5">
    <source>
        <dbReference type="PROSITE" id="PS50008"/>
    </source>
</evidence>
<dbReference type="Pfam" id="PF09279">
    <property type="entry name" value="EF-hand_like"/>
    <property type="match status" value="1"/>
</dbReference>
<feature type="domain" description="Ras-associating" evidence="7">
    <location>
        <begin position="1743"/>
        <end position="1860"/>
    </location>
</feature>
<dbReference type="EMBL" id="CAKAEH010001248">
    <property type="protein sequence ID" value="CAG9533486.1"/>
    <property type="molecule type" value="Genomic_DNA"/>
</dbReference>
<keyword evidence="3" id="KW-0442">Lipid degradation</keyword>
<dbReference type="PROSITE" id="PS50008">
    <property type="entry name" value="PIPLC_Y_DOMAIN"/>
    <property type="match status" value="1"/>
</dbReference>
<evidence type="ECO:0000256" key="1">
    <source>
        <dbReference type="ARBA" id="ARBA00023224"/>
    </source>
</evidence>
<proteinExistence type="predicted"/>
<dbReference type="Gene3D" id="2.60.40.150">
    <property type="entry name" value="C2 domain"/>
    <property type="match status" value="1"/>
</dbReference>
<dbReference type="SMART" id="SM00314">
    <property type="entry name" value="RA"/>
    <property type="match status" value="2"/>
</dbReference>
<dbReference type="InterPro" id="IPR000909">
    <property type="entry name" value="PLipase_C_PInositol-sp_X_dom"/>
</dbReference>
<dbReference type="SUPFAM" id="SSF54236">
    <property type="entry name" value="Ubiquitin-like"/>
    <property type="match status" value="2"/>
</dbReference>
<dbReference type="InterPro" id="IPR000159">
    <property type="entry name" value="RA_dom"/>
</dbReference>
<dbReference type="InterPro" id="IPR000008">
    <property type="entry name" value="C2_dom"/>
</dbReference>
<dbReference type="PANTHER" id="PTHR10336:SF6">
    <property type="entry name" value="1-PHOSPHATIDYLINOSITOL 4,5-BISPHOSPHATE PHOSPHODIESTERASE EPSILON-1"/>
    <property type="match status" value="1"/>
</dbReference>
<dbReference type="SUPFAM" id="SSF47473">
    <property type="entry name" value="EF-hand"/>
    <property type="match status" value="1"/>
</dbReference>
<dbReference type="PANTHER" id="PTHR10336">
    <property type="entry name" value="PHOSPHOINOSITIDE-SPECIFIC PHOSPHOLIPASE C FAMILY PROTEIN"/>
    <property type="match status" value="1"/>
</dbReference>
<evidence type="ECO:0000259" key="6">
    <source>
        <dbReference type="PROSITE" id="PS50009"/>
    </source>
</evidence>
<keyword evidence="3" id="KW-0443">Lipid metabolism</keyword>
<dbReference type="GO" id="GO:0046488">
    <property type="term" value="P:phosphatidylinositol metabolic process"/>
    <property type="evidence" value="ECO:0007669"/>
    <property type="project" value="TreeGrafter"/>
</dbReference>